<dbReference type="Proteomes" id="UP000295662">
    <property type="component" value="Unassembled WGS sequence"/>
</dbReference>
<evidence type="ECO:0000313" key="3">
    <source>
        <dbReference type="Proteomes" id="UP000295662"/>
    </source>
</evidence>
<evidence type="ECO:0000313" key="2">
    <source>
        <dbReference type="EMBL" id="TDU70718.1"/>
    </source>
</evidence>
<gene>
    <name evidence="2" type="ORF">EI77_02766</name>
</gene>
<protein>
    <submittedName>
        <fullName evidence="2">Uncharacterized protein</fullName>
    </submittedName>
</protein>
<organism evidence="2 3">
    <name type="scientific">Prosthecobacter fusiformis</name>
    <dbReference type="NCBI Taxonomy" id="48464"/>
    <lineage>
        <taxon>Bacteria</taxon>
        <taxon>Pseudomonadati</taxon>
        <taxon>Verrucomicrobiota</taxon>
        <taxon>Verrucomicrobiia</taxon>
        <taxon>Verrucomicrobiales</taxon>
        <taxon>Verrucomicrobiaceae</taxon>
        <taxon>Prosthecobacter</taxon>
    </lineage>
</organism>
<proteinExistence type="predicted"/>
<keyword evidence="3" id="KW-1185">Reference proteome</keyword>
<dbReference type="OrthoDB" id="177297at2"/>
<sequence>MAEINFKTDTLASLYYGANATEQLHLNYFRENGTEAIQNDIIALDQRIANFQNAITDGAKVGNEDFPYDADFLKREFMEEVLALMLKSENYRNPGVSYNADGQYLLNGSVVNNFSDLTPDQQKSLLKSGPNEGGHTVYDMYSSWIDAVFAEGNKMKNNPGESVNVVTSISERTLPTANSPDVVYDRVATQKTGQVDANGNPIFRYFLIAKGAPISDINKLTVAGTLNGQAVDSTVATTGNGNTNSIYIEVDQNLQPLVNNAYGFEYNTVNLSPSMYLYYFIEARIRILRGQLNMKEAVTSEIRDDLAKANSAYADLEAQAGKTRAQSADGKTVNPDLSYETQNMDFFEATNATKGDMLYENNGNDDRQNYSEWGSSRSSLKAYIDRKSTQSQDAMLDYQTTLNRFNQAYEVLSKIQEKMDGLVKSQIRNVA</sequence>
<dbReference type="RefSeq" id="WP_133795813.1">
    <property type="nucleotide sequence ID" value="NZ_SOCA01000004.1"/>
</dbReference>
<keyword evidence="1" id="KW-0175">Coiled coil</keyword>
<accession>A0A4R7S025</accession>
<evidence type="ECO:0000256" key="1">
    <source>
        <dbReference type="SAM" id="Coils"/>
    </source>
</evidence>
<comment type="caution">
    <text evidence="2">The sequence shown here is derived from an EMBL/GenBank/DDBJ whole genome shotgun (WGS) entry which is preliminary data.</text>
</comment>
<name>A0A4R7S025_9BACT</name>
<dbReference type="AlphaFoldDB" id="A0A4R7S025"/>
<reference evidence="2 3" key="1">
    <citation type="submission" date="2019-03" db="EMBL/GenBank/DDBJ databases">
        <title>Genomic Encyclopedia of Archaeal and Bacterial Type Strains, Phase II (KMG-II): from individual species to whole genera.</title>
        <authorList>
            <person name="Goeker M."/>
        </authorList>
    </citation>
    <scope>NUCLEOTIDE SEQUENCE [LARGE SCALE GENOMIC DNA]</scope>
    <source>
        <strain evidence="2 3">ATCC 25309</strain>
    </source>
</reference>
<feature type="coiled-coil region" evidence="1">
    <location>
        <begin position="299"/>
        <end position="326"/>
    </location>
</feature>
<dbReference type="EMBL" id="SOCA01000004">
    <property type="protein sequence ID" value="TDU70718.1"/>
    <property type="molecule type" value="Genomic_DNA"/>
</dbReference>